<dbReference type="InterPro" id="IPR024726">
    <property type="entry name" value="FhuF_C"/>
</dbReference>
<feature type="domain" description="Ferric siderophore reductase C-terminal" evidence="2">
    <location>
        <begin position="230"/>
        <end position="247"/>
    </location>
</feature>
<comment type="caution">
    <text evidence="3">The sequence shown here is derived from an EMBL/GenBank/DDBJ whole genome shotgun (WGS) entry which is preliminary data.</text>
</comment>
<dbReference type="RefSeq" id="WP_183442676.1">
    <property type="nucleotide sequence ID" value="NZ_JACHXD010000012.1"/>
</dbReference>
<gene>
    <name evidence="3" type="ORF">FHS03_004000</name>
</gene>
<proteinExistence type="predicted"/>
<dbReference type="InterPro" id="IPR022770">
    <property type="entry name" value="IucA/IucC-like_C"/>
</dbReference>
<dbReference type="NCBIfam" id="TIGR03951">
    <property type="entry name" value="Fe_III_red_FhuF"/>
    <property type="match status" value="1"/>
</dbReference>
<name>A0A7W5BCY7_9BURK</name>
<evidence type="ECO:0000313" key="3">
    <source>
        <dbReference type="EMBL" id="MBB3120927.1"/>
    </source>
</evidence>
<evidence type="ECO:0000259" key="1">
    <source>
        <dbReference type="Pfam" id="PF06276"/>
    </source>
</evidence>
<dbReference type="GO" id="GO:0003824">
    <property type="term" value="F:catalytic activity"/>
    <property type="evidence" value="ECO:0007669"/>
    <property type="project" value="UniProtKB-ARBA"/>
</dbReference>
<dbReference type="EMBL" id="JACHXD010000012">
    <property type="protein sequence ID" value="MBB3120927.1"/>
    <property type="molecule type" value="Genomic_DNA"/>
</dbReference>
<dbReference type="Pfam" id="PF06276">
    <property type="entry name" value="FhuF"/>
    <property type="match status" value="1"/>
</dbReference>
<dbReference type="GO" id="GO:0051537">
    <property type="term" value="F:2 iron, 2 sulfur cluster binding"/>
    <property type="evidence" value="ECO:0007669"/>
    <property type="project" value="InterPro"/>
</dbReference>
<accession>A0A7W5BCY7</accession>
<dbReference type="AlphaFoldDB" id="A0A7W5BCY7"/>
<organism evidence="3 4">
    <name type="scientific">Pseudoduganella violacea</name>
    <dbReference type="NCBI Taxonomy" id="1715466"/>
    <lineage>
        <taxon>Bacteria</taxon>
        <taxon>Pseudomonadati</taxon>
        <taxon>Pseudomonadota</taxon>
        <taxon>Betaproteobacteria</taxon>
        <taxon>Burkholderiales</taxon>
        <taxon>Oxalobacteraceae</taxon>
        <taxon>Telluria group</taxon>
        <taxon>Pseudoduganella</taxon>
    </lineage>
</organism>
<feature type="domain" description="Aerobactin siderophore biosynthesis IucA/IucC-like C-terminal" evidence="1">
    <location>
        <begin position="64"/>
        <end position="206"/>
    </location>
</feature>
<sequence length="261" mass="28313">MIPLLEPLFQGEMRSYGESLACAPQFPPSALAVARLLSEPELLTRQLRASAARLGQQDLRPVASNWSNRYLGALLPPLVAGATLLRHRFPANAKEMAVSLAPHGEVTGFHILALGESLPEADAEERYDALLRGHLAPLFAQLSRQSGLAQKILWGNAVRWLNFLFDAAQGLAAAHGEQHVAAVMADRAHLIDSALWAGEENPLYMRRRRAPAKPGEKADADGLIALHSQCCLYHLLPGQGYCGACPLDPVRVRSQELIAAD</sequence>
<dbReference type="InterPro" id="IPR008090">
    <property type="entry name" value="Fe_iron_reduct"/>
</dbReference>
<keyword evidence="4" id="KW-1185">Reference proteome</keyword>
<reference evidence="3 4" key="1">
    <citation type="submission" date="2020-08" db="EMBL/GenBank/DDBJ databases">
        <title>Genomic Encyclopedia of Type Strains, Phase III (KMG-III): the genomes of soil and plant-associated and newly described type strains.</title>
        <authorList>
            <person name="Whitman W."/>
        </authorList>
    </citation>
    <scope>NUCLEOTIDE SEQUENCE [LARGE SCALE GENOMIC DNA]</scope>
    <source>
        <strain evidence="3 4">CECT 8897</strain>
    </source>
</reference>
<evidence type="ECO:0000313" key="4">
    <source>
        <dbReference type="Proteomes" id="UP000541535"/>
    </source>
</evidence>
<evidence type="ECO:0000259" key="2">
    <source>
        <dbReference type="Pfam" id="PF11575"/>
    </source>
</evidence>
<protein>
    <submittedName>
        <fullName evidence="3">Ferric iron reductase protein FhuF</fullName>
    </submittedName>
</protein>
<dbReference type="Pfam" id="PF11575">
    <property type="entry name" value="FhuF_C"/>
    <property type="match status" value="1"/>
</dbReference>
<dbReference type="Proteomes" id="UP000541535">
    <property type="component" value="Unassembled WGS sequence"/>
</dbReference>